<dbReference type="GeneID" id="41702539"/>
<accession>A0A346BPB4</accession>
<dbReference type="RefSeq" id="YP_009551392.1">
    <property type="nucleotide sequence ID" value="NC_040336.1"/>
</dbReference>
<dbReference type="KEGG" id="vg:41702539"/>
<dbReference type="EMBL" id="MH545525">
    <property type="protein sequence ID" value="AXL65911.1"/>
    <property type="molecule type" value="Genomic_DNA"/>
</dbReference>
<name>A0A346BPB4_9VIRU</name>
<protein>
    <submittedName>
        <fullName evidence="1">Replication-associated protein</fullName>
    </submittedName>
</protein>
<evidence type="ECO:0000313" key="1">
    <source>
        <dbReference type="EMBL" id="AXL65911.1"/>
    </source>
</evidence>
<sequence>MVKVYLLTVPLVHRIQFDSPLYRWRHSSSYSTKRAIRILIESLDCKRWIVARERGRGGYEHLQVRVETSADNFFDRVSRVLPCAHIEESTSAYSDWYERKEGRYVTSSDLLPGRTKVLKQRFGCFYPFQKRVLRALQSTNDREVVVWYDQTGNAGKSWLKGALWERGLAYIIQPMSSISVMVQDVADEYLRHGYRQYLVIDIPRTWKWSEDLYCAIETIKDGLLKDPRYNSETVNIAGVQVLILCNTLPKLDKLSVDRWIILNRDGTRRGSFS</sequence>
<organism evidence="1 2">
    <name type="scientific">Fly associated circular virus 4</name>
    <dbReference type="NCBI Taxonomy" id="2293284"/>
    <lineage>
        <taxon>Viruses</taxon>
        <taxon>Monodnaviria</taxon>
        <taxon>Shotokuvirae</taxon>
        <taxon>Cressdnaviricota</taxon>
        <taxon>Arfiviricetes</taxon>
        <taxon>Cremevirales</taxon>
        <taxon>Smacoviridae</taxon>
        <taxon>Porprismacovirus</taxon>
        <taxon>Porprismacovirus flas1</taxon>
    </lineage>
</organism>
<dbReference type="Gene3D" id="3.40.1310.20">
    <property type="match status" value="1"/>
</dbReference>
<dbReference type="Proteomes" id="UP000268265">
    <property type="component" value="Segment"/>
</dbReference>
<keyword evidence="2" id="KW-1185">Reference proteome</keyword>
<reference evidence="1 2" key="1">
    <citation type="journal article" date="2018" name="PeerJ">
        <title>Virus discovery in all three major lineages of terrestrial arthropods highlights the diversity of single-stranded DNA viruses associated with invertebrates.</title>
        <authorList>
            <person name="Rosario K."/>
            <person name="Mettel K.A."/>
            <person name="Benner B.E."/>
            <person name="Johnson R."/>
            <person name="Scott C."/>
            <person name="Yusseff-Vanegas S.Z."/>
            <person name="Baker C.C."/>
            <person name="Cassill D.L."/>
            <person name="Storer C."/>
            <person name="Varsani A."/>
            <person name="Breitbart M."/>
        </authorList>
    </citation>
    <scope>NUCLEOTIDE SEQUENCE [LARGE SCALE GENOMIC DNA]</scope>
    <source>
        <strain evidence="1">DR_I1035_D2</strain>
    </source>
</reference>
<evidence type="ECO:0000313" key="2">
    <source>
        <dbReference type="Proteomes" id="UP000268265"/>
    </source>
</evidence>
<proteinExistence type="predicted"/>